<dbReference type="PROSITE" id="PS00356">
    <property type="entry name" value="HTH_LACI_1"/>
    <property type="match status" value="1"/>
</dbReference>
<gene>
    <name evidence="5" type="ORF">RZN69_11025</name>
</gene>
<dbReference type="SMART" id="SM00354">
    <property type="entry name" value="HTH_LACI"/>
    <property type="match status" value="1"/>
</dbReference>
<proteinExistence type="predicted"/>
<dbReference type="CDD" id="cd01392">
    <property type="entry name" value="HTH_LacI"/>
    <property type="match status" value="1"/>
</dbReference>
<dbReference type="GO" id="GO:0000976">
    <property type="term" value="F:transcription cis-regulatory region binding"/>
    <property type="evidence" value="ECO:0007669"/>
    <property type="project" value="TreeGrafter"/>
</dbReference>
<dbReference type="Proteomes" id="UP001304300">
    <property type="component" value="Chromosome"/>
</dbReference>
<keyword evidence="6" id="KW-1185">Reference proteome</keyword>
<dbReference type="KEGG" id="puo:RZN69_11025"/>
<dbReference type="Gene3D" id="1.10.260.40">
    <property type="entry name" value="lambda repressor-like DNA-binding domains"/>
    <property type="match status" value="1"/>
</dbReference>
<dbReference type="SUPFAM" id="SSF47413">
    <property type="entry name" value="lambda repressor-like DNA-binding domains"/>
    <property type="match status" value="1"/>
</dbReference>
<dbReference type="PANTHER" id="PTHR30146">
    <property type="entry name" value="LACI-RELATED TRANSCRIPTIONAL REPRESSOR"/>
    <property type="match status" value="1"/>
</dbReference>
<dbReference type="PANTHER" id="PTHR30146:SF109">
    <property type="entry name" value="HTH-TYPE TRANSCRIPTIONAL REGULATOR GALS"/>
    <property type="match status" value="1"/>
</dbReference>
<organism evidence="5 6">
    <name type="scientific">Rubellicoccus peritrichatus</name>
    <dbReference type="NCBI Taxonomy" id="3080537"/>
    <lineage>
        <taxon>Bacteria</taxon>
        <taxon>Pseudomonadati</taxon>
        <taxon>Verrucomicrobiota</taxon>
        <taxon>Opitutia</taxon>
        <taxon>Puniceicoccales</taxon>
        <taxon>Cerasicoccaceae</taxon>
        <taxon>Rubellicoccus</taxon>
    </lineage>
</organism>
<evidence type="ECO:0000313" key="6">
    <source>
        <dbReference type="Proteomes" id="UP001304300"/>
    </source>
</evidence>
<evidence type="ECO:0000313" key="5">
    <source>
        <dbReference type="EMBL" id="WOO43621.1"/>
    </source>
</evidence>
<dbReference type="PROSITE" id="PS50932">
    <property type="entry name" value="HTH_LACI_2"/>
    <property type="match status" value="1"/>
</dbReference>
<keyword evidence="1" id="KW-0805">Transcription regulation</keyword>
<name>A0AAQ3QVR2_9BACT</name>
<evidence type="ECO:0000259" key="4">
    <source>
        <dbReference type="PROSITE" id="PS50932"/>
    </source>
</evidence>
<keyword evidence="2 5" id="KW-0238">DNA-binding</keyword>
<dbReference type="Gene3D" id="3.40.50.2300">
    <property type="match status" value="2"/>
</dbReference>
<dbReference type="AlphaFoldDB" id="A0AAQ3QVR2"/>
<evidence type="ECO:0000256" key="1">
    <source>
        <dbReference type="ARBA" id="ARBA00023015"/>
    </source>
</evidence>
<dbReference type="InterPro" id="IPR010982">
    <property type="entry name" value="Lambda_DNA-bd_dom_sf"/>
</dbReference>
<evidence type="ECO:0000256" key="2">
    <source>
        <dbReference type="ARBA" id="ARBA00023125"/>
    </source>
</evidence>
<dbReference type="RefSeq" id="WP_317836186.1">
    <property type="nucleotide sequence ID" value="NZ_CP136920.1"/>
</dbReference>
<dbReference type="InterPro" id="IPR046335">
    <property type="entry name" value="LacI/GalR-like_sensor"/>
</dbReference>
<protein>
    <submittedName>
        <fullName evidence="5">LacI family DNA-binding transcriptional regulator</fullName>
    </submittedName>
</protein>
<keyword evidence="3" id="KW-0804">Transcription</keyword>
<dbReference type="InterPro" id="IPR028082">
    <property type="entry name" value="Peripla_BP_I"/>
</dbReference>
<dbReference type="SUPFAM" id="SSF53822">
    <property type="entry name" value="Periplasmic binding protein-like I"/>
    <property type="match status" value="1"/>
</dbReference>
<dbReference type="Pfam" id="PF13377">
    <property type="entry name" value="Peripla_BP_3"/>
    <property type="match status" value="1"/>
</dbReference>
<accession>A0AAQ3QVR2</accession>
<dbReference type="InterPro" id="IPR000843">
    <property type="entry name" value="HTH_LacI"/>
</dbReference>
<feature type="domain" description="HTH lacI-type" evidence="4">
    <location>
        <begin position="9"/>
        <end position="63"/>
    </location>
</feature>
<evidence type="ECO:0000256" key="3">
    <source>
        <dbReference type="ARBA" id="ARBA00023163"/>
    </source>
</evidence>
<reference evidence="5 6" key="1">
    <citation type="submission" date="2023-10" db="EMBL/GenBank/DDBJ databases">
        <title>Rubellicoccus peritrichatus gen. nov., sp. nov., isolated from an algae of coral reef tank.</title>
        <authorList>
            <person name="Luo J."/>
        </authorList>
    </citation>
    <scope>NUCLEOTIDE SEQUENCE [LARGE SCALE GENOMIC DNA]</scope>
    <source>
        <strain evidence="5 6">CR14</strain>
    </source>
</reference>
<dbReference type="EMBL" id="CP136920">
    <property type="protein sequence ID" value="WOO43621.1"/>
    <property type="molecule type" value="Genomic_DNA"/>
</dbReference>
<dbReference type="GO" id="GO:0003700">
    <property type="term" value="F:DNA-binding transcription factor activity"/>
    <property type="evidence" value="ECO:0007669"/>
    <property type="project" value="TreeGrafter"/>
</dbReference>
<sequence length="350" mass="39197">MGISPKKKTSLGEIAREAGVSRSAVSYALRNAPGVSKETRKRILQISERLGYSPDARIASMMARIRETKNKETLPIAWINTAPDIPTWQELKYLSPYFEGAQKRAAEMGYRIDEIWAHTPGTTAKSISRIINQRGIEGVILTYPARRFKLDWNRLAAVSIEGGLITPRLHRVMADSYHNLLLAIKMLQRYGYHRIGICFEKEVDKFSSHSLRAAATYAYATNAKQNKVPPLFYTQRNEKQWPAAKEAIANWISKYKPRVIIGHSSQLVEAAEASGRKVPEDIGVVHIATDDDVTDWAGVSSNRRIIGATAVEKIIGLIRIHQFGIPTHSSDTKIRGSWHDGTTLQIPNLD</sequence>
<dbReference type="Pfam" id="PF00356">
    <property type="entry name" value="LacI"/>
    <property type="match status" value="1"/>
</dbReference>